<accession>A0A9N9NVU6</accession>
<keyword evidence="2" id="KW-1185">Reference proteome</keyword>
<dbReference type="EMBL" id="CAJVPQ010024649">
    <property type="protein sequence ID" value="CAG8765212.1"/>
    <property type="molecule type" value="Genomic_DNA"/>
</dbReference>
<protein>
    <submittedName>
        <fullName evidence="1">1750_t:CDS:1</fullName>
    </submittedName>
</protein>
<organism evidence="1 2">
    <name type="scientific">Funneliformis caledonium</name>
    <dbReference type="NCBI Taxonomy" id="1117310"/>
    <lineage>
        <taxon>Eukaryota</taxon>
        <taxon>Fungi</taxon>
        <taxon>Fungi incertae sedis</taxon>
        <taxon>Mucoromycota</taxon>
        <taxon>Glomeromycotina</taxon>
        <taxon>Glomeromycetes</taxon>
        <taxon>Glomerales</taxon>
        <taxon>Glomeraceae</taxon>
        <taxon>Funneliformis</taxon>
    </lineage>
</organism>
<sequence length="70" mass="8173">DWKWYDAKMKEGDNVTIHLNISTVNKRRKSKCSFSINGSKKPVVSARGWDDIPFQVYPSKLRIEPVSQYE</sequence>
<reference evidence="1" key="1">
    <citation type="submission" date="2021-06" db="EMBL/GenBank/DDBJ databases">
        <authorList>
            <person name="Kallberg Y."/>
            <person name="Tangrot J."/>
            <person name="Rosling A."/>
        </authorList>
    </citation>
    <scope>NUCLEOTIDE SEQUENCE</scope>
    <source>
        <strain evidence="1">UK204</strain>
    </source>
</reference>
<gene>
    <name evidence="1" type="ORF">FCALED_LOCUS17181</name>
</gene>
<evidence type="ECO:0000313" key="2">
    <source>
        <dbReference type="Proteomes" id="UP000789570"/>
    </source>
</evidence>
<name>A0A9N9NVU6_9GLOM</name>
<dbReference type="AlphaFoldDB" id="A0A9N9NVU6"/>
<feature type="non-terminal residue" evidence="1">
    <location>
        <position position="1"/>
    </location>
</feature>
<evidence type="ECO:0000313" key="1">
    <source>
        <dbReference type="EMBL" id="CAG8765212.1"/>
    </source>
</evidence>
<dbReference type="Proteomes" id="UP000789570">
    <property type="component" value="Unassembled WGS sequence"/>
</dbReference>
<dbReference type="OrthoDB" id="684045at2759"/>
<proteinExistence type="predicted"/>
<comment type="caution">
    <text evidence="1">The sequence shown here is derived from an EMBL/GenBank/DDBJ whole genome shotgun (WGS) entry which is preliminary data.</text>
</comment>